<protein>
    <submittedName>
        <fullName evidence="3">SCY1-like protein 2</fullName>
    </submittedName>
</protein>
<feature type="coiled-coil region" evidence="1">
    <location>
        <begin position="42"/>
        <end position="69"/>
    </location>
</feature>
<organism evidence="2 3">
    <name type="scientific">Limulus polyphemus</name>
    <name type="common">Atlantic horseshoe crab</name>
    <dbReference type="NCBI Taxonomy" id="6850"/>
    <lineage>
        <taxon>Eukaryota</taxon>
        <taxon>Metazoa</taxon>
        <taxon>Ecdysozoa</taxon>
        <taxon>Arthropoda</taxon>
        <taxon>Chelicerata</taxon>
        <taxon>Merostomata</taxon>
        <taxon>Xiphosura</taxon>
        <taxon>Limulidae</taxon>
        <taxon>Limulus</taxon>
    </lineage>
</organism>
<dbReference type="Gene3D" id="1.10.510.10">
    <property type="entry name" value="Transferase(Phosphotransferase) domain 1"/>
    <property type="match status" value="1"/>
</dbReference>
<feature type="non-terminal residue" evidence="3">
    <location>
        <position position="102"/>
    </location>
</feature>
<dbReference type="InterPro" id="IPR051177">
    <property type="entry name" value="CIK-Related_Protein"/>
</dbReference>
<evidence type="ECO:0000313" key="2">
    <source>
        <dbReference type="Proteomes" id="UP000694941"/>
    </source>
</evidence>
<dbReference type="GeneID" id="111083851"/>
<keyword evidence="2" id="KW-1185">Reference proteome</keyword>
<dbReference type="PANTHER" id="PTHR12984:SF16">
    <property type="entry name" value="BLACK MATCH, ISOFORM H"/>
    <property type="match status" value="1"/>
</dbReference>
<dbReference type="PANTHER" id="PTHR12984">
    <property type="entry name" value="SCY1-RELATED S/T PROTEIN KINASE-LIKE"/>
    <property type="match status" value="1"/>
</dbReference>
<accession>A0ABM1RY07</accession>
<dbReference type="Proteomes" id="UP000694941">
    <property type="component" value="Unplaced"/>
</dbReference>
<dbReference type="RefSeq" id="XP_022236262.1">
    <property type="nucleotide sequence ID" value="XM_022380554.1"/>
</dbReference>
<proteinExistence type="predicted"/>
<reference evidence="3" key="1">
    <citation type="submission" date="2025-08" db="UniProtKB">
        <authorList>
            <consortium name="RefSeq"/>
        </authorList>
    </citation>
    <scope>IDENTIFICATION</scope>
    <source>
        <tissue evidence="3">Muscle</tissue>
    </source>
</reference>
<evidence type="ECO:0000256" key="1">
    <source>
        <dbReference type="SAM" id="Coils"/>
    </source>
</evidence>
<dbReference type="InterPro" id="IPR011009">
    <property type="entry name" value="Kinase-like_dom_sf"/>
</dbReference>
<keyword evidence="1" id="KW-0175">Coiled coil</keyword>
<sequence length="102" mass="11404">MGQPDLDYTAPEVQATSSCSPLSDMFSLGLLICAVYNNGRSLIEANLSIAQYTNLIQSLEQTLRGFLDRIPYFLQEPLQGLLNMDSRRRPNAQNFSMVSFPV</sequence>
<dbReference type="SUPFAM" id="SSF56112">
    <property type="entry name" value="Protein kinase-like (PK-like)"/>
    <property type="match status" value="1"/>
</dbReference>
<name>A0ABM1RY07_LIMPO</name>
<gene>
    <name evidence="3" type="primary">LOC111083851</name>
</gene>
<evidence type="ECO:0000313" key="3">
    <source>
        <dbReference type="RefSeq" id="XP_022236262.1"/>
    </source>
</evidence>